<dbReference type="EMBL" id="JAKJXH010000002">
    <property type="protein sequence ID" value="MCF7541293.1"/>
    <property type="molecule type" value="Genomic_DNA"/>
</dbReference>
<evidence type="ECO:0000313" key="3">
    <source>
        <dbReference type="Proteomes" id="UP001162905"/>
    </source>
</evidence>
<protein>
    <submittedName>
        <fullName evidence="2">Uncharacterized protein</fullName>
    </submittedName>
</protein>
<comment type="caution">
    <text evidence="2">The sequence shown here is derived from an EMBL/GenBank/DDBJ whole genome shotgun (WGS) entry which is preliminary data.</text>
</comment>
<dbReference type="Proteomes" id="UP001162905">
    <property type="component" value="Unassembled WGS sequence"/>
</dbReference>
<reference evidence="2" key="1">
    <citation type="submission" date="2022-01" db="EMBL/GenBank/DDBJ databases">
        <title>Pseudomonas sp. nov. isolated from Antarctic regolith.</title>
        <authorList>
            <person name="Novakova D."/>
            <person name="Sedlar K."/>
        </authorList>
    </citation>
    <scope>NUCLEOTIDE SEQUENCE</scope>
    <source>
        <strain evidence="2">P2647</strain>
    </source>
</reference>
<feature type="region of interest" description="Disordered" evidence="1">
    <location>
        <begin position="1"/>
        <end position="37"/>
    </location>
</feature>
<proteinExistence type="predicted"/>
<evidence type="ECO:0000256" key="1">
    <source>
        <dbReference type="SAM" id="MobiDB-lite"/>
    </source>
</evidence>
<accession>A0ABS9I2I2</accession>
<dbReference type="RefSeq" id="WP_237250558.1">
    <property type="nucleotide sequence ID" value="NZ_JAKJXH010000002.1"/>
</dbReference>
<sequence length="63" mass="6733">MGTISREIDGDQTGFFPAKAGPTKASHASSGIGSDRRTGFSREAFDLLKRAFDLHAQKARAPP</sequence>
<name>A0ABS9I2I2_9PSED</name>
<evidence type="ECO:0000313" key="2">
    <source>
        <dbReference type="EMBL" id="MCF7541293.1"/>
    </source>
</evidence>
<gene>
    <name evidence="2" type="ORF">L4G47_03540</name>
</gene>
<keyword evidence="3" id="KW-1185">Reference proteome</keyword>
<organism evidence="2 3">
    <name type="scientific">Pseudomonas petrae</name>
    <dbReference type="NCBI Taxonomy" id="2912190"/>
    <lineage>
        <taxon>Bacteria</taxon>
        <taxon>Pseudomonadati</taxon>
        <taxon>Pseudomonadota</taxon>
        <taxon>Gammaproteobacteria</taxon>
        <taxon>Pseudomonadales</taxon>
        <taxon>Pseudomonadaceae</taxon>
        <taxon>Pseudomonas</taxon>
    </lineage>
</organism>
<feature type="non-terminal residue" evidence="2">
    <location>
        <position position="63"/>
    </location>
</feature>